<dbReference type="CDD" id="cd05233">
    <property type="entry name" value="SDR_c"/>
    <property type="match status" value="1"/>
</dbReference>
<dbReference type="RefSeq" id="WP_239675726.1">
    <property type="nucleotide sequence ID" value="NZ_CP070499.1"/>
</dbReference>
<sequence length="231" mass="23725">MITGAVVVIGGTSGLGYEIARHYAAAGRPVVLSGRDPGRAAMVAAEIGGDVRGIGLDLTVPGQIDAALAEVGAVTSLVLSGIDRGVNSVADYDVTQAVQLATQKLVGYIEVVHALRSRLADPASIVVFGGQARLRPYPGSTMVSTVNGGVTGMVRTLSVELAPVRVNSIHPGIVGDSPFWADKPAQVLETFRAGTLTGQLATMADVVAATRFLLENPSVNGVDLVVDGGWR</sequence>
<evidence type="ECO:0000256" key="1">
    <source>
        <dbReference type="ARBA" id="ARBA00006484"/>
    </source>
</evidence>
<dbReference type="AlphaFoldDB" id="A0A895YIN7"/>
<dbReference type="InterPro" id="IPR002347">
    <property type="entry name" value="SDR_fam"/>
</dbReference>
<accession>A0A895YIN7</accession>
<protein>
    <submittedName>
        <fullName evidence="3">SDR family oxidoreductase</fullName>
    </submittedName>
</protein>
<keyword evidence="4" id="KW-1185">Reference proteome</keyword>
<dbReference type="EMBL" id="CP070499">
    <property type="protein sequence ID" value="QSB13628.1"/>
    <property type="molecule type" value="Genomic_DNA"/>
</dbReference>
<proteinExistence type="inferred from homology"/>
<keyword evidence="2" id="KW-0560">Oxidoreductase</keyword>
<dbReference type="InterPro" id="IPR036291">
    <property type="entry name" value="NAD(P)-bd_dom_sf"/>
</dbReference>
<dbReference type="InterPro" id="IPR051122">
    <property type="entry name" value="SDR_DHRS6-like"/>
</dbReference>
<dbReference type="Proteomes" id="UP000662857">
    <property type="component" value="Chromosome"/>
</dbReference>
<name>A0A895YIN7_9ACTN</name>
<gene>
    <name evidence="3" type="ORF">JQS43_18890</name>
</gene>
<evidence type="ECO:0000313" key="3">
    <source>
        <dbReference type="EMBL" id="QSB13628.1"/>
    </source>
</evidence>
<dbReference type="PRINTS" id="PR00081">
    <property type="entry name" value="GDHRDH"/>
</dbReference>
<dbReference type="KEGG" id="nhy:JQS43_18890"/>
<reference evidence="3" key="1">
    <citation type="submission" date="2021-02" db="EMBL/GenBank/DDBJ databases">
        <title>Natrosporangium hydrolyticum gen. nov., sp. nov, a haloalkaliphilic actinobacterium from a soda solonchak soil.</title>
        <authorList>
            <person name="Sorokin D.Y."/>
            <person name="Khijniak T.V."/>
            <person name="Zakharycheva A.P."/>
            <person name="Boueva O.V."/>
            <person name="Ariskina E.V."/>
            <person name="Hahnke R.L."/>
            <person name="Bunk B."/>
            <person name="Sproer C."/>
            <person name="Schumann P."/>
            <person name="Evtushenko L.I."/>
            <person name="Kublanov I.V."/>
        </authorList>
    </citation>
    <scope>NUCLEOTIDE SEQUENCE</scope>
    <source>
        <strain evidence="3">DSM 106523</strain>
    </source>
</reference>
<evidence type="ECO:0000313" key="4">
    <source>
        <dbReference type="Proteomes" id="UP000662857"/>
    </source>
</evidence>
<dbReference type="GO" id="GO:0016491">
    <property type="term" value="F:oxidoreductase activity"/>
    <property type="evidence" value="ECO:0007669"/>
    <property type="project" value="UniProtKB-KW"/>
</dbReference>
<dbReference type="PANTHER" id="PTHR43477:SF1">
    <property type="entry name" value="DIHYDROANTICAPSIN 7-DEHYDROGENASE"/>
    <property type="match status" value="1"/>
</dbReference>
<organism evidence="3 4">
    <name type="scientific">Natronosporangium hydrolyticum</name>
    <dbReference type="NCBI Taxonomy" id="2811111"/>
    <lineage>
        <taxon>Bacteria</taxon>
        <taxon>Bacillati</taxon>
        <taxon>Actinomycetota</taxon>
        <taxon>Actinomycetes</taxon>
        <taxon>Micromonosporales</taxon>
        <taxon>Micromonosporaceae</taxon>
        <taxon>Natronosporangium</taxon>
    </lineage>
</organism>
<dbReference type="Pfam" id="PF13561">
    <property type="entry name" value="adh_short_C2"/>
    <property type="match status" value="1"/>
</dbReference>
<evidence type="ECO:0000256" key="2">
    <source>
        <dbReference type="ARBA" id="ARBA00023002"/>
    </source>
</evidence>
<comment type="similarity">
    <text evidence="1">Belongs to the short-chain dehydrogenases/reductases (SDR) family.</text>
</comment>
<dbReference type="PANTHER" id="PTHR43477">
    <property type="entry name" value="DIHYDROANTICAPSIN 7-DEHYDROGENASE"/>
    <property type="match status" value="1"/>
</dbReference>
<dbReference type="SUPFAM" id="SSF51735">
    <property type="entry name" value="NAD(P)-binding Rossmann-fold domains"/>
    <property type="match status" value="1"/>
</dbReference>
<dbReference type="Gene3D" id="3.40.50.720">
    <property type="entry name" value="NAD(P)-binding Rossmann-like Domain"/>
    <property type="match status" value="1"/>
</dbReference>